<dbReference type="CDD" id="cd07033">
    <property type="entry name" value="TPP_PYR_DXS_TK_like"/>
    <property type="match status" value="1"/>
</dbReference>
<dbReference type="InterPro" id="IPR009014">
    <property type="entry name" value="Transketo_C/PFOR_II"/>
</dbReference>
<dbReference type="GO" id="GO:0005829">
    <property type="term" value="C:cytosol"/>
    <property type="evidence" value="ECO:0007669"/>
    <property type="project" value="TreeGrafter"/>
</dbReference>
<comment type="subunit">
    <text evidence="3 11">Homodimer.</text>
</comment>
<dbReference type="OrthoDB" id="9803371at2"/>
<dbReference type="Pfam" id="PF13292">
    <property type="entry name" value="DXP_synthase_N"/>
    <property type="match status" value="2"/>
</dbReference>
<evidence type="ECO:0000256" key="5">
    <source>
        <dbReference type="ARBA" id="ARBA00022723"/>
    </source>
</evidence>
<keyword evidence="7 11" id="KW-0784">Thiamine biosynthesis</keyword>
<evidence type="ECO:0000259" key="12">
    <source>
        <dbReference type="SMART" id="SM00861"/>
    </source>
</evidence>
<keyword evidence="8 11" id="KW-0786">Thiamine pyrophosphate</keyword>
<accession>A0A1W2FVC9</accession>
<feature type="domain" description="Transketolase-like pyrimidine-binding" evidence="12">
    <location>
        <begin position="280"/>
        <end position="444"/>
    </location>
</feature>
<dbReference type="HAMAP" id="MF_00315">
    <property type="entry name" value="DXP_synth"/>
    <property type="match status" value="1"/>
</dbReference>
<comment type="catalytic activity">
    <reaction evidence="11">
        <text>D-glyceraldehyde 3-phosphate + pyruvate + H(+) = 1-deoxy-D-xylulose 5-phosphate + CO2</text>
        <dbReference type="Rhea" id="RHEA:12605"/>
        <dbReference type="ChEBI" id="CHEBI:15361"/>
        <dbReference type="ChEBI" id="CHEBI:15378"/>
        <dbReference type="ChEBI" id="CHEBI:16526"/>
        <dbReference type="ChEBI" id="CHEBI:57792"/>
        <dbReference type="ChEBI" id="CHEBI:59776"/>
        <dbReference type="EC" id="2.2.1.7"/>
    </reaction>
</comment>
<dbReference type="GO" id="GO:0000287">
    <property type="term" value="F:magnesium ion binding"/>
    <property type="evidence" value="ECO:0007669"/>
    <property type="project" value="UniProtKB-UniRule"/>
</dbReference>
<feature type="binding site" evidence="11">
    <location>
        <position position="176"/>
    </location>
    <ligand>
        <name>Mg(2+)</name>
        <dbReference type="ChEBI" id="CHEBI:18420"/>
    </ligand>
</feature>
<evidence type="ECO:0000256" key="3">
    <source>
        <dbReference type="ARBA" id="ARBA00011738"/>
    </source>
</evidence>
<dbReference type="GO" id="GO:0030976">
    <property type="term" value="F:thiamine pyrophosphate binding"/>
    <property type="evidence" value="ECO:0007669"/>
    <property type="project" value="UniProtKB-UniRule"/>
</dbReference>
<dbReference type="GO" id="GO:0008661">
    <property type="term" value="F:1-deoxy-D-xylulose-5-phosphate synthase activity"/>
    <property type="evidence" value="ECO:0007669"/>
    <property type="project" value="UniProtKB-UniRule"/>
</dbReference>
<dbReference type="InterPro" id="IPR020826">
    <property type="entry name" value="Transketolase_BS"/>
</dbReference>
<keyword evidence="4 11" id="KW-0808">Transferase</keyword>
<evidence type="ECO:0000256" key="2">
    <source>
        <dbReference type="ARBA" id="ARBA00011081"/>
    </source>
</evidence>
<dbReference type="EMBL" id="FWXV01000012">
    <property type="protein sequence ID" value="SMD25865.1"/>
    <property type="molecule type" value="Genomic_DNA"/>
</dbReference>
<comment type="similarity">
    <text evidence="2 11">Belongs to the transketolase family. DXPS subfamily.</text>
</comment>
<protein>
    <recommendedName>
        <fullName evidence="11">1-deoxy-D-xylulose-5-phosphate synthase</fullName>
        <ecNumber evidence="11">2.2.1.7</ecNumber>
    </recommendedName>
    <alternativeName>
        <fullName evidence="11">1-deoxyxylulose-5-phosphate synthase</fullName>
        <shortName evidence="11">DXP synthase</shortName>
        <shortName evidence="11">DXPS</shortName>
    </alternativeName>
</protein>
<dbReference type="Proteomes" id="UP000192674">
    <property type="component" value="Unassembled WGS sequence"/>
</dbReference>
<name>A0A1W2FVC9_KIBAR</name>
<dbReference type="SMART" id="SM00861">
    <property type="entry name" value="Transket_pyr"/>
    <property type="match status" value="1"/>
</dbReference>
<evidence type="ECO:0000256" key="9">
    <source>
        <dbReference type="ARBA" id="ARBA00023229"/>
    </source>
</evidence>
<evidence type="ECO:0000256" key="4">
    <source>
        <dbReference type="ARBA" id="ARBA00022679"/>
    </source>
</evidence>
<feature type="binding site" evidence="11">
    <location>
        <position position="249"/>
    </location>
    <ligand>
        <name>thiamine diphosphate</name>
        <dbReference type="ChEBI" id="CHEBI:58937"/>
    </ligand>
</feature>
<dbReference type="FunFam" id="3.40.50.970:FF:000005">
    <property type="entry name" value="1-deoxy-D-xylulose-5-phosphate synthase"/>
    <property type="match status" value="1"/>
</dbReference>
<dbReference type="PANTHER" id="PTHR43322">
    <property type="entry name" value="1-D-DEOXYXYLULOSE 5-PHOSPHATE SYNTHASE-RELATED"/>
    <property type="match status" value="1"/>
</dbReference>
<dbReference type="FunFam" id="3.40.50.970:FF:000010">
    <property type="entry name" value="1-deoxy-D-xylulose-5-phosphate synthase"/>
    <property type="match status" value="1"/>
</dbReference>
<dbReference type="Gene3D" id="3.40.50.920">
    <property type="match status" value="1"/>
</dbReference>
<dbReference type="Pfam" id="PF02780">
    <property type="entry name" value="Transketolase_C"/>
    <property type="match status" value="1"/>
</dbReference>
<comment type="pathway">
    <text evidence="1 11">Metabolic intermediate biosynthesis; 1-deoxy-D-xylulose 5-phosphate biosynthesis; 1-deoxy-D-xylulose 5-phosphate from D-glyceraldehyde 3-phosphate and pyruvate: step 1/1.</text>
</comment>
<keyword evidence="6 11" id="KW-0460">Magnesium</keyword>
<dbReference type="InterPro" id="IPR033248">
    <property type="entry name" value="Transketolase_C"/>
</dbReference>
<feature type="binding site" evidence="11">
    <location>
        <position position="73"/>
    </location>
    <ligand>
        <name>thiamine diphosphate</name>
        <dbReference type="ChEBI" id="CHEBI:58937"/>
    </ligand>
</feature>
<evidence type="ECO:0000313" key="14">
    <source>
        <dbReference type="Proteomes" id="UP000192674"/>
    </source>
</evidence>
<evidence type="ECO:0000256" key="11">
    <source>
        <dbReference type="HAMAP-Rule" id="MF_00315"/>
    </source>
</evidence>
<dbReference type="InterPro" id="IPR049557">
    <property type="entry name" value="Transketolase_CS"/>
</dbReference>
<dbReference type="GO" id="GO:0016114">
    <property type="term" value="P:terpenoid biosynthetic process"/>
    <property type="evidence" value="ECO:0007669"/>
    <property type="project" value="UniProtKB-UniRule"/>
</dbReference>
<keyword evidence="9 11" id="KW-0414">Isoprene biosynthesis</keyword>
<evidence type="ECO:0000256" key="8">
    <source>
        <dbReference type="ARBA" id="ARBA00023052"/>
    </source>
</evidence>
<dbReference type="InterPro" id="IPR029061">
    <property type="entry name" value="THDP-binding"/>
</dbReference>
<gene>
    <name evidence="11" type="primary">dxs</name>
    <name evidence="13" type="ORF">SAMN05661093_09443</name>
</gene>
<keyword evidence="5 11" id="KW-0479">Metal-binding</keyword>
<dbReference type="GO" id="GO:0009228">
    <property type="term" value="P:thiamine biosynthetic process"/>
    <property type="evidence" value="ECO:0007669"/>
    <property type="project" value="UniProtKB-UniRule"/>
</dbReference>
<dbReference type="Gene3D" id="3.40.50.970">
    <property type="match status" value="2"/>
</dbReference>
<dbReference type="UniPathway" id="UPA00064">
    <property type="reaction ID" value="UER00091"/>
</dbReference>
<sequence>MPLLPTMYGPARLRELTVAELSELAGEIREFLIDRVSAAGGHLGPNLGVVELTIALHRTFDSPRDKLLWDTGHQAYVHKMLTGRLDGFDKLRKSGGLSGYPNPAESEHDLVENSHASTSLSYADGLARANAFHGHTDRAVVAIIGDGALTGGMAWEALNNIGGEPRRPLIIVLNDNERSYAPTTGAVAEHLAELREGRPVESVFEQLGLSYLGPVDGHDLDALLDVLHQAREQGGPVVVHVRTEKGRGFVHTENNELDRGHAIKPIDPRTGKPLKASTGRSFTQIFGEEIVKLVRARPDIMAITAAMMEPTGLLTLQRAFPDRVIDVGIAEQHAVTMAAGLSMGGIHPVVAIYSTFVNRAFDQLLMDVALHRRPVTFVLDRSGITGDDGPSHNGMWDMSVLQVVPGLRIAAPRDGTRLAELLAEAVEWSEGPTLVRFPKGPAGDDIPAVADFNGVDVLRRVGSLDVLVVSIGALAPVAIEVSEALRAQGIGNTVVDPRWVTPVRPALGDIARRHRMVITVEDNSRTGGVGSTIAQALRDSGVTTPLREFGIPRRFLGHGSRADVLAACGLTARDISLAVTEQMADLAAPPDRTDLDELDSGLLHLLQAHRNKEE</sequence>
<feature type="binding site" evidence="11">
    <location>
        <position position="331"/>
    </location>
    <ligand>
        <name>thiamine diphosphate</name>
        <dbReference type="ChEBI" id="CHEBI:58937"/>
    </ligand>
</feature>
<comment type="cofactor">
    <cofactor evidence="11">
        <name>thiamine diphosphate</name>
        <dbReference type="ChEBI" id="CHEBI:58937"/>
    </cofactor>
    <text evidence="11">Binds 1 thiamine pyrophosphate per subunit.</text>
</comment>
<proteinExistence type="inferred from homology"/>
<dbReference type="CDD" id="cd02007">
    <property type="entry name" value="TPP_DXS"/>
    <property type="match status" value="1"/>
</dbReference>
<dbReference type="AlphaFoldDB" id="A0A1W2FVC9"/>
<organism evidence="13 14">
    <name type="scientific">Kibdelosporangium aridum</name>
    <dbReference type="NCBI Taxonomy" id="2030"/>
    <lineage>
        <taxon>Bacteria</taxon>
        <taxon>Bacillati</taxon>
        <taxon>Actinomycetota</taxon>
        <taxon>Actinomycetes</taxon>
        <taxon>Pseudonocardiales</taxon>
        <taxon>Pseudonocardiaceae</taxon>
        <taxon>Kibdelosporangium</taxon>
    </lineage>
</organism>
<feature type="binding site" evidence="11">
    <location>
        <position position="146"/>
    </location>
    <ligand>
        <name>Mg(2+)</name>
        <dbReference type="ChEBI" id="CHEBI:18420"/>
    </ligand>
</feature>
<feature type="binding site" evidence="11">
    <location>
        <begin position="114"/>
        <end position="116"/>
    </location>
    <ligand>
        <name>thiamine diphosphate</name>
        <dbReference type="ChEBI" id="CHEBI:58937"/>
    </ligand>
</feature>
<dbReference type="Pfam" id="PF02779">
    <property type="entry name" value="Transket_pyr"/>
    <property type="match status" value="1"/>
</dbReference>
<evidence type="ECO:0000256" key="1">
    <source>
        <dbReference type="ARBA" id="ARBA00004980"/>
    </source>
</evidence>
<dbReference type="EC" id="2.2.1.7" evidence="11"/>
<comment type="function">
    <text evidence="10 11">Catalyzes the acyloin condensation reaction between C atoms 2 and 3 of pyruvate and glyceraldehyde 3-phosphate to yield 1-deoxy-D-xylulose-5-phosphate (DXP).</text>
</comment>
<dbReference type="PROSITE" id="PS00801">
    <property type="entry name" value="TRANSKETOLASE_1"/>
    <property type="match status" value="1"/>
</dbReference>
<evidence type="ECO:0000313" key="13">
    <source>
        <dbReference type="EMBL" id="SMD25865.1"/>
    </source>
</evidence>
<feature type="binding site" evidence="11">
    <location>
        <begin position="147"/>
        <end position="148"/>
    </location>
    <ligand>
        <name>thiamine diphosphate</name>
        <dbReference type="ChEBI" id="CHEBI:58937"/>
    </ligand>
</feature>
<dbReference type="GO" id="GO:0019288">
    <property type="term" value="P:isopentenyl diphosphate biosynthetic process, methylerythritol 4-phosphate pathway"/>
    <property type="evidence" value="ECO:0007669"/>
    <property type="project" value="TreeGrafter"/>
</dbReference>
<dbReference type="NCBIfam" id="NF003933">
    <property type="entry name" value="PRK05444.2-2"/>
    <property type="match status" value="1"/>
</dbReference>
<evidence type="ECO:0000256" key="10">
    <source>
        <dbReference type="ARBA" id="ARBA00055605"/>
    </source>
</evidence>
<dbReference type="SUPFAM" id="SSF52922">
    <property type="entry name" value="TK C-terminal domain-like"/>
    <property type="match status" value="1"/>
</dbReference>
<dbReference type="PROSITE" id="PS00802">
    <property type="entry name" value="TRANSKETOLASE_2"/>
    <property type="match status" value="1"/>
</dbReference>
<dbReference type="FunFam" id="3.40.50.920:FF:000002">
    <property type="entry name" value="1-deoxy-D-xylulose-5-phosphate synthase"/>
    <property type="match status" value="1"/>
</dbReference>
<comment type="cofactor">
    <cofactor evidence="11">
        <name>Mg(2+)</name>
        <dbReference type="ChEBI" id="CHEBI:18420"/>
    </cofactor>
    <text evidence="11">Binds 1 Mg(2+) ion per subunit.</text>
</comment>
<dbReference type="InterPro" id="IPR005475">
    <property type="entry name" value="Transketolase-like_Pyr-bd"/>
</dbReference>
<dbReference type="InterPro" id="IPR005477">
    <property type="entry name" value="Dxylulose-5-P_synthase"/>
</dbReference>
<dbReference type="PANTHER" id="PTHR43322:SF5">
    <property type="entry name" value="1-DEOXY-D-XYLULOSE-5-PHOSPHATE SYNTHASE, CHLOROPLASTIC"/>
    <property type="match status" value="1"/>
</dbReference>
<keyword evidence="14" id="KW-1185">Reference proteome</keyword>
<reference evidence="13 14" key="1">
    <citation type="submission" date="2017-04" db="EMBL/GenBank/DDBJ databases">
        <authorList>
            <person name="Afonso C.L."/>
            <person name="Miller P.J."/>
            <person name="Scott M.A."/>
            <person name="Spackman E."/>
            <person name="Goraichik I."/>
            <person name="Dimitrov K.M."/>
            <person name="Suarez D.L."/>
            <person name="Swayne D.E."/>
        </authorList>
    </citation>
    <scope>NUCLEOTIDE SEQUENCE [LARGE SCALE GENOMIC DNA]</scope>
    <source>
        <strain evidence="13 14">DSM 43828</strain>
    </source>
</reference>
<dbReference type="SUPFAM" id="SSF52518">
    <property type="entry name" value="Thiamin diphosphate-binding fold (THDP-binding)"/>
    <property type="match status" value="2"/>
</dbReference>
<evidence type="ECO:0000256" key="6">
    <source>
        <dbReference type="ARBA" id="ARBA00022842"/>
    </source>
</evidence>
<feature type="binding site" evidence="11">
    <location>
        <position position="176"/>
    </location>
    <ligand>
        <name>thiamine diphosphate</name>
        <dbReference type="ChEBI" id="CHEBI:58937"/>
    </ligand>
</feature>
<evidence type="ECO:0000256" key="7">
    <source>
        <dbReference type="ARBA" id="ARBA00022977"/>
    </source>
</evidence>